<sequence>MDNVTERDPLATRIRVLEEFGKVITQIAINPELWRKLSFEAHKELCKVLGEDFIDYPEFEFWFSRFLQGNFNLDYDRSSDPKARSFLDLPWDTFEKVGEYLRLYDRLELRNVCKDFRAHVDKWDPKVAKICYYTVKVWSIDHKSRREGYFSQTMEIHDRFNNSNPMSFVMNVLKHPKLQLEELTIYREDHDWKKLIKRLDKSNQKLHVKKVVFSNFYRSSKIDLHFMIPGVLEDITILLLYPERNELSEIFESEQCQAAKMVYIDSPTVISKFPLDVLYNCPRFTLRVKGKHEDVYKPNFLKTLMKKDVVQKCVIYMLEPSDIPFSPSEILKYFNEPEAMVQDIPSLRRYPIPGTNEFYELEYREEVESRKGPDFRENLVRLERKHKPHEMAERDTLVTRRRILNEFEKVQIQIAAKPELWRKLSFEAHKELCKVVKWWNFINYPEFEFWFLRFARGNFELDYDRSSDPKIRPLSDLPQDVFEKIGETLELHDRFQLRNVCKDIRIQVDNWDPKVTKICYSSANDWRIWQTSRPAPYCADNFELNENNSLRPGFHRYPISFVMSVLKHPKLQLEKMTIDPQGIMWKKLVKRLDASNRKLHVKNVEFQNRQRRAKIDLNYMIPGVLEEIKMFLVDPTREDITEIVKSEQCQAAKLVYIESPIIFSQFPSDVLYNCPRFTLKLGGSPAYGLKAKFLKKLMKEGKVQKCVIYAHCQILKHFNEPEAMVPNFPSLRRYPIPGTNDFYELEYQEKSVRLERKQ</sequence>
<dbReference type="InterPro" id="IPR001810">
    <property type="entry name" value="F-box_dom"/>
</dbReference>
<keyword evidence="3" id="KW-1185">Reference proteome</keyword>
<dbReference type="PANTHER" id="PTHR23015:SF4">
    <property type="entry name" value="DUF38 DOMAIN-CONTAINING PROTEIN-RELATED"/>
    <property type="match status" value="1"/>
</dbReference>
<dbReference type="SMART" id="SM00256">
    <property type="entry name" value="FBOX"/>
    <property type="match status" value="2"/>
</dbReference>
<protein>
    <recommendedName>
        <fullName evidence="1">F-box domain-containing protein</fullName>
    </recommendedName>
</protein>
<organism evidence="3">
    <name type="scientific">Caenorhabditis remanei</name>
    <name type="common">Caenorhabditis vulgaris</name>
    <dbReference type="NCBI Taxonomy" id="31234"/>
    <lineage>
        <taxon>Eukaryota</taxon>
        <taxon>Metazoa</taxon>
        <taxon>Ecdysozoa</taxon>
        <taxon>Nematoda</taxon>
        <taxon>Chromadorea</taxon>
        <taxon>Rhabditida</taxon>
        <taxon>Rhabditina</taxon>
        <taxon>Rhabditomorpha</taxon>
        <taxon>Rhabditoidea</taxon>
        <taxon>Rhabditidae</taxon>
        <taxon>Peloderinae</taxon>
        <taxon>Caenorhabditis</taxon>
    </lineage>
</organism>
<dbReference type="PROSITE" id="PS50181">
    <property type="entry name" value="FBOX"/>
    <property type="match status" value="2"/>
</dbReference>
<dbReference type="InterPro" id="IPR041426">
    <property type="entry name" value="Mos1_HTH"/>
</dbReference>
<evidence type="ECO:0000313" key="3">
    <source>
        <dbReference type="Proteomes" id="UP000008281"/>
    </source>
</evidence>
<dbReference type="PANTHER" id="PTHR23015">
    <property type="entry name" value="UNCHARACTERIZED C.ELEGANS PROTEIN"/>
    <property type="match status" value="1"/>
</dbReference>
<dbReference type="Pfam" id="PF17906">
    <property type="entry name" value="HTH_48"/>
    <property type="match status" value="2"/>
</dbReference>
<dbReference type="OrthoDB" id="10034054at2759"/>
<feature type="domain" description="F-box" evidence="1">
    <location>
        <begin position="471"/>
        <end position="518"/>
    </location>
</feature>
<dbReference type="InterPro" id="IPR002900">
    <property type="entry name" value="DUF38/FTH_CAE_spp"/>
</dbReference>
<dbReference type="AlphaFoldDB" id="E3NBE3"/>
<dbReference type="STRING" id="31234.E3NBE3"/>
<evidence type="ECO:0000259" key="1">
    <source>
        <dbReference type="PROSITE" id="PS50181"/>
    </source>
</evidence>
<dbReference type="InterPro" id="IPR040161">
    <property type="entry name" value="FB224"/>
</dbReference>
<feature type="domain" description="F-box" evidence="1">
    <location>
        <begin position="83"/>
        <end position="130"/>
    </location>
</feature>
<dbReference type="Pfam" id="PF00646">
    <property type="entry name" value="F-box"/>
    <property type="match status" value="2"/>
</dbReference>
<dbReference type="InParanoid" id="E3NBE3"/>
<dbReference type="HOGENOM" id="CLU_367710_0_0_1"/>
<evidence type="ECO:0000313" key="2">
    <source>
        <dbReference type="EMBL" id="EFO91940.1"/>
    </source>
</evidence>
<dbReference type="Proteomes" id="UP000008281">
    <property type="component" value="Unassembled WGS sequence"/>
</dbReference>
<dbReference type="Pfam" id="PF01827">
    <property type="entry name" value="FTH"/>
    <property type="match status" value="2"/>
</dbReference>
<gene>
    <name evidence="2" type="ORF">CRE_11456</name>
</gene>
<proteinExistence type="predicted"/>
<dbReference type="KEGG" id="crq:GCK72_021061"/>
<dbReference type="CDD" id="cd22150">
    <property type="entry name" value="F-box_CeFBXA-like"/>
    <property type="match status" value="2"/>
</dbReference>
<reference evidence="2" key="1">
    <citation type="submission" date="2007-07" db="EMBL/GenBank/DDBJ databases">
        <title>PCAP assembly of the Caenorhabditis remanei genome.</title>
        <authorList>
            <consortium name="The Caenorhabditis remanei Sequencing Consortium"/>
            <person name="Wilson R.K."/>
        </authorList>
    </citation>
    <scope>NUCLEOTIDE SEQUENCE [LARGE SCALE GENOMIC DNA]</scope>
    <source>
        <strain evidence="2">PB4641</strain>
    </source>
</reference>
<dbReference type="GO" id="GO:0045087">
    <property type="term" value="P:innate immune response"/>
    <property type="evidence" value="ECO:0007669"/>
    <property type="project" value="TreeGrafter"/>
</dbReference>
<dbReference type="EMBL" id="DS268585">
    <property type="protein sequence ID" value="EFO91940.1"/>
    <property type="molecule type" value="Genomic_DNA"/>
</dbReference>
<dbReference type="RefSeq" id="XP_003094250.2">
    <property type="nucleotide sequence ID" value="XM_003094202.2"/>
</dbReference>
<accession>E3NBE3</accession>
<dbReference type="CTD" id="9812523"/>
<name>E3NBE3_CAERE</name>
<dbReference type="GeneID" id="9812523"/>